<dbReference type="EMBL" id="CACVKT020007611">
    <property type="protein sequence ID" value="CAC5408903.1"/>
    <property type="molecule type" value="Genomic_DNA"/>
</dbReference>
<dbReference type="Pfam" id="PF23085">
    <property type="entry name" value="RRM_PARP14_3"/>
    <property type="match status" value="3"/>
</dbReference>
<dbReference type="SUPFAM" id="SSF54928">
    <property type="entry name" value="RNA-binding domain, RBD"/>
    <property type="match status" value="1"/>
</dbReference>
<evidence type="ECO:0000313" key="3">
    <source>
        <dbReference type="EMBL" id="CAC5408903.1"/>
    </source>
</evidence>
<dbReference type="OrthoDB" id="6161426at2759"/>
<dbReference type="InterPro" id="IPR057044">
    <property type="entry name" value="PARP14_KH_1"/>
</dbReference>
<dbReference type="AlphaFoldDB" id="A0A6J8DJT8"/>
<evidence type="ECO:0000313" key="4">
    <source>
        <dbReference type="Proteomes" id="UP000507470"/>
    </source>
</evidence>
<dbReference type="Proteomes" id="UP000507470">
    <property type="component" value="Unassembled WGS sequence"/>
</dbReference>
<dbReference type="Gene3D" id="3.30.70.330">
    <property type="match status" value="3"/>
</dbReference>
<dbReference type="PROSITE" id="PS50102">
    <property type="entry name" value="RRM"/>
    <property type="match status" value="1"/>
</dbReference>
<dbReference type="InterPro" id="IPR035979">
    <property type="entry name" value="RBD_domain_sf"/>
</dbReference>
<accession>A0A6J8DJT8</accession>
<dbReference type="Pfam" id="PF23084">
    <property type="entry name" value="KH_PARP14_1"/>
    <property type="match status" value="1"/>
</dbReference>
<proteinExistence type="predicted"/>
<dbReference type="InterPro" id="IPR000504">
    <property type="entry name" value="RRM_dom"/>
</dbReference>
<keyword evidence="4" id="KW-1185">Reference proteome</keyword>
<protein>
    <recommendedName>
        <fullName evidence="2">RRM domain-containing protein</fullName>
    </recommendedName>
</protein>
<name>A0A6J8DJT8_MYTCO</name>
<feature type="domain" description="RRM" evidence="2">
    <location>
        <begin position="19"/>
        <end position="100"/>
    </location>
</feature>
<reference evidence="3 4" key="1">
    <citation type="submission" date="2020-06" db="EMBL/GenBank/DDBJ databases">
        <authorList>
            <person name="Li R."/>
            <person name="Bekaert M."/>
        </authorList>
    </citation>
    <scope>NUCLEOTIDE SEQUENCE [LARGE SCALE GENOMIC DNA]</scope>
    <source>
        <strain evidence="4">wild</strain>
    </source>
</reference>
<sequence>MATTDSNGNEDIEEDSPTNRIKVSKLPSSATEDEIINFFENRRVSGGHDVEFVDYEKKSNTAFVIFKEVEAVEAVLSKTPLLFDDTTIQVEKVHVEDEADIEDFNRCTIEVTGMDQSSTKNGVMLYFEGKKGANADVLNIDFVEEEEMYLIRFGSEEVVDECLKRSHRLDGTDLYVRKHIPLQPEATYAKHAFVSGFNMKTTEEALRNFLEARSKTDVNKFIFGDIEGTAIVGFKTQPDIEKLTSECKNRQLNECFLKVESVPVSKSIIVSNIKPGTTKDAVMFYFDNERKSGVTGVEDVDLNTRNNTCIVDFVDCEVVAPVTACKKVHTIEGSTVKVEIYYKCLGGTATGDGPKFKPLDPLSVDLGIKIVQFLSNSNTGKEEVNKVLKPCYACIQKWPSGKSATITIECTLTADTKDCKKLVKTWEDDVEKRLKNLWLLYM</sequence>
<evidence type="ECO:0000256" key="1">
    <source>
        <dbReference type="PROSITE-ProRule" id="PRU00176"/>
    </source>
</evidence>
<evidence type="ECO:0000259" key="2">
    <source>
        <dbReference type="PROSITE" id="PS50102"/>
    </source>
</evidence>
<dbReference type="GO" id="GO:0003723">
    <property type="term" value="F:RNA binding"/>
    <property type="evidence" value="ECO:0007669"/>
    <property type="project" value="UniProtKB-UniRule"/>
</dbReference>
<dbReference type="InterPro" id="IPR012677">
    <property type="entry name" value="Nucleotide-bd_a/b_plait_sf"/>
</dbReference>
<keyword evidence="1" id="KW-0694">RNA-binding</keyword>
<organism evidence="3 4">
    <name type="scientific">Mytilus coruscus</name>
    <name type="common">Sea mussel</name>
    <dbReference type="NCBI Taxonomy" id="42192"/>
    <lineage>
        <taxon>Eukaryota</taxon>
        <taxon>Metazoa</taxon>
        <taxon>Spiralia</taxon>
        <taxon>Lophotrochozoa</taxon>
        <taxon>Mollusca</taxon>
        <taxon>Bivalvia</taxon>
        <taxon>Autobranchia</taxon>
        <taxon>Pteriomorphia</taxon>
        <taxon>Mytilida</taxon>
        <taxon>Mytiloidea</taxon>
        <taxon>Mytilidae</taxon>
        <taxon>Mytilinae</taxon>
        <taxon>Mytilus</taxon>
    </lineage>
</organism>
<gene>
    <name evidence="3" type="ORF">MCOR_42248</name>
</gene>
<dbReference type="SMART" id="SM00360">
    <property type="entry name" value="RRM"/>
    <property type="match status" value="3"/>
</dbReference>